<evidence type="ECO:0000313" key="2">
    <source>
        <dbReference type="EMBL" id="GIX86226.1"/>
    </source>
</evidence>
<dbReference type="EMBL" id="BPLR01003573">
    <property type="protein sequence ID" value="GIX86226.1"/>
    <property type="molecule type" value="Genomic_DNA"/>
</dbReference>
<gene>
    <name evidence="2" type="primary">AVEN_14867_1</name>
    <name evidence="2" type="ORF">CEXT_725181</name>
</gene>
<name>A0AAV4NQP0_CAEEX</name>
<feature type="compositionally biased region" description="Basic and acidic residues" evidence="1">
    <location>
        <begin position="292"/>
        <end position="301"/>
    </location>
</feature>
<proteinExistence type="predicted"/>
<feature type="compositionally biased region" description="Polar residues" evidence="1">
    <location>
        <begin position="175"/>
        <end position="185"/>
    </location>
</feature>
<keyword evidence="3" id="KW-1185">Reference proteome</keyword>
<dbReference type="AlphaFoldDB" id="A0AAV4NQP0"/>
<protein>
    <submittedName>
        <fullName evidence="2">DH domain-containing protein</fullName>
    </submittedName>
</protein>
<evidence type="ECO:0000256" key="1">
    <source>
        <dbReference type="SAM" id="MobiDB-lite"/>
    </source>
</evidence>
<feature type="compositionally biased region" description="Basic and acidic residues" evidence="1">
    <location>
        <begin position="264"/>
        <end position="278"/>
    </location>
</feature>
<evidence type="ECO:0000313" key="3">
    <source>
        <dbReference type="Proteomes" id="UP001054945"/>
    </source>
</evidence>
<feature type="region of interest" description="Disordered" evidence="1">
    <location>
        <begin position="233"/>
        <end position="278"/>
    </location>
</feature>
<comment type="caution">
    <text evidence="2">The sequence shown here is derived from an EMBL/GenBank/DDBJ whole genome shotgun (WGS) entry which is preliminary data.</text>
</comment>
<feature type="region of interest" description="Disordered" evidence="1">
    <location>
        <begin position="292"/>
        <end position="329"/>
    </location>
</feature>
<sequence length="393" mass="43618">MAAGTKANHPFSGALDSLELLVEKLYSLCYPVKVQIEDTNFSIAQSQSMPQEHTEIKPEEPASHSAIQRPLIIESEKCASQRSINEANVQISESPISPPSVPLTAMQRPLVFDGSSQMTEGFVLASEGTLEMCSSEISPVQRENLERDARIEDEEIKNGDAKISTVDIKPKSSGFSWMPSFSKQHSTGKEEKSAEIHTNKEPESKENKKIKDAEPHIKKDGMKKFFDNLLHDTSTDTKNKPIIHDDHHDSEDVGKISVTTTSELPKEGDSAIKETSKESKFNMKKMFDSLKHDTTEKKDTDLGSSQSETKSKGKISPTQELPKEKVSKDVSKDSKFNMKICLTHLNMILLIKKVVALDVSPSEINSKEITSTLNEPSKDTAAKKLLPKILNLQ</sequence>
<organism evidence="2 3">
    <name type="scientific">Caerostris extrusa</name>
    <name type="common">Bark spider</name>
    <name type="synonym">Caerostris bankana</name>
    <dbReference type="NCBI Taxonomy" id="172846"/>
    <lineage>
        <taxon>Eukaryota</taxon>
        <taxon>Metazoa</taxon>
        <taxon>Ecdysozoa</taxon>
        <taxon>Arthropoda</taxon>
        <taxon>Chelicerata</taxon>
        <taxon>Arachnida</taxon>
        <taxon>Araneae</taxon>
        <taxon>Araneomorphae</taxon>
        <taxon>Entelegynae</taxon>
        <taxon>Araneoidea</taxon>
        <taxon>Araneidae</taxon>
        <taxon>Caerostris</taxon>
    </lineage>
</organism>
<accession>A0AAV4NQP0</accession>
<feature type="compositionally biased region" description="Basic and acidic residues" evidence="1">
    <location>
        <begin position="187"/>
        <end position="218"/>
    </location>
</feature>
<feature type="compositionally biased region" description="Basic and acidic residues" evidence="1">
    <location>
        <begin position="233"/>
        <end position="254"/>
    </location>
</feature>
<dbReference type="Proteomes" id="UP001054945">
    <property type="component" value="Unassembled WGS sequence"/>
</dbReference>
<feature type="region of interest" description="Disordered" evidence="1">
    <location>
        <begin position="175"/>
        <end position="218"/>
    </location>
</feature>
<reference evidence="2 3" key="1">
    <citation type="submission" date="2021-06" db="EMBL/GenBank/DDBJ databases">
        <title>Caerostris extrusa draft genome.</title>
        <authorList>
            <person name="Kono N."/>
            <person name="Arakawa K."/>
        </authorList>
    </citation>
    <scope>NUCLEOTIDE SEQUENCE [LARGE SCALE GENOMIC DNA]</scope>
</reference>